<evidence type="ECO:0000259" key="1">
    <source>
        <dbReference type="Pfam" id="PF05170"/>
    </source>
</evidence>
<dbReference type="OrthoDB" id="7234554at2"/>
<dbReference type="GO" id="GO:0005886">
    <property type="term" value="C:plasma membrane"/>
    <property type="evidence" value="ECO:0007669"/>
    <property type="project" value="TreeGrafter"/>
</dbReference>
<dbReference type="Pfam" id="PF05170">
    <property type="entry name" value="AsmA"/>
    <property type="match status" value="1"/>
</dbReference>
<dbReference type="PANTHER" id="PTHR30441:SF4">
    <property type="entry name" value="PROTEIN ASMA"/>
    <property type="match status" value="1"/>
</dbReference>
<dbReference type="GO" id="GO:0090313">
    <property type="term" value="P:regulation of protein targeting to membrane"/>
    <property type="evidence" value="ECO:0007669"/>
    <property type="project" value="TreeGrafter"/>
</dbReference>
<sequence>MRLKWKIGLFAGVVVLAAGGGTIFSATQDATWLKTRLSDAVEQNTGRHLSIGALHVWVLPFPWVEAQDVRLSGVEPGGADVLAVKQVRARLSIMPLFSHRIALRDVSIINPGITLRRLSDGRADWLLTPPPPAPQSGSATPSGAVRMHWNISVSDLTIFQATVQWDDAITRYSGQFGLGRARIRGLDGTAPDVDIQGEKGAGRFSLTGQTGPLWPMDAQLPVQLRMSLSNGGHSIGLAHLDGVITAPRAERAYNLHMGGSVGQLRDLNVFFPHANLPDAQNLSVDLSVGGSGDAPQMQSLHVRTGRIDLGQWLPQVVLARMVVDAATPVAPLSLHVDGQMGGQPVAINGSAGTLQQLGQMQSQAEAPVDLALTQGSASVQVKGTLGAAHSALDVQGQLDHLAFGTQWPEATGLHVAGHVESAQTQQLYKNHTFANILHGLALSGDVQAQAMNWQGVAWTQVQTHVALGNGRLALDPIHAVGNGQQQVARVVYDLSGPQAQIEASARSVFLPLAVVQNWMNVAPDMHGTVQFVGALSTQGDTPSARTHNLVGHVGASVVDGSIGSTLLRSLLGPQVPVKGQMPIRCFGVHTQFAEGVAHIDQVGLESDILHLRGHGSVTLETHALNLQLAPQVLLGGASASSTLHVSGTWTNPQVSMAPAGDGRFGITIGGGGGSDDGTSCTGLLATAREGAEGPAPTIVRKKASKEEKIMNMLHGLGLFR</sequence>
<dbReference type="AlphaFoldDB" id="A0A270BMH2"/>
<gene>
    <name evidence="2" type="ORF">B9K05_06820</name>
</gene>
<dbReference type="RefSeq" id="WP_095351288.1">
    <property type="nucleotide sequence ID" value="NZ_NDFO01000005.1"/>
</dbReference>
<proteinExistence type="predicted"/>
<keyword evidence="3" id="KW-1185">Reference proteome</keyword>
<dbReference type="Proteomes" id="UP000216033">
    <property type="component" value="Unassembled WGS sequence"/>
</dbReference>
<evidence type="ECO:0000313" key="2">
    <source>
        <dbReference type="EMBL" id="PAL26207.1"/>
    </source>
</evidence>
<name>A0A270BMH2_9PROT</name>
<dbReference type="EMBL" id="NDFP01000005">
    <property type="protein sequence ID" value="PAL26207.1"/>
    <property type="molecule type" value="Genomic_DNA"/>
</dbReference>
<comment type="caution">
    <text evidence="2">The sequence shown here is derived from an EMBL/GenBank/DDBJ whole genome shotgun (WGS) entry which is preliminary data.</text>
</comment>
<feature type="domain" description="AsmA" evidence="1">
    <location>
        <begin position="3"/>
        <end position="167"/>
    </location>
</feature>
<reference evidence="2 3" key="1">
    <citation type="submission" date="2017-04" db="EMBL/GenBank/DDBJ databases">
        <title>Kefir bacterial isolates.</title>
        <authorList>
            <person name="Kim Y."/>
            <person name="Blasche S."/>
            <person name="Patil K.R."/>
        </authorList>
    </citation>
    <scope>NUCLEOTIDE SEQUENCE [LARGE SCALE GENOMIC DNA]</scope>
    <source>
        <strain evidence="2 3">KR-2</strain>
    </source>
</reference>
<dbReference type="PANTHER" id="PTHR30441">
    <property type="entry name" value="DUF748 DOMAIN-CONTAINING PROTEIN"/>
    <property type="match status" value="1"/>
</dbReference>
<accession>A0A270BMH2</accession>
<organism evidence="2 3">
    <name type="scientific">Acetobacter syzygii</name>
    <dbReference type="NCBI Taxonomy" id="146476"/>
    <lineage>
        <taxon>Bacteria</taxon>
        <taxon>Pseudomonadati</taxon>
        <taxon>Pseudomonadota</taxon>
        <taxon>Alphaproteobacteria</taxon>
        <taxon>Acetobacterales</taxon>
        <taxon>Acetobacteraceae</taxon>
        <taxon>Acetobacter</taxon>
    </lineage>
</organism>
<dbReference type="InterPro" id="IPR007844">
    <property type="entry name" value="AsmA"/>
</dbReference>
<protein>
    <submittedName>
        <fullName evidence="2">AsmA family protein</fullName>
    </submittedName>
</protein>
<dbReference type="InterPro" id="IPR052894">
    <property type="entry name" value="AsmA-related"/>
</dbReference>
<dbReference type="STRING" id="1231343.Absy_003_109"/>
<evidence type="ECO:0000313" key="3">
    <source>
        <dbReference type="Proteomes" id="UP000216033"/>
    </source>
</evidence>